<protein>
    <recommendedName>
        <fullName evidence="3">Nuclease A inhibitor-like protein</fullName>
    </recommendedName>
</protein>
<dbReference type="InterPro" id="IPR012489">
    <property type="entry name" value="NucleaseA_inhib-like"/>
</dbReference>
<proteinExistence type="predicted"/>
<dbReference type="Proteomes" id="UP000676386">
    <property type="component" value="Unassembled WGS sequence"/>
</dbReference>
<dbReference type="SUPFAM" id="SSF82602">
    <property type="entry name" value="Nuclease A inhibitor (NuiA)"/>
    <property type="match status" value="1"/>
</dbReference>
<organism evidence="1 2">
    <name type="scientific">Chitinophaga hostae</name>
    <dbReference type="NCBI Taxonomy" id="2831022"/>
    <lineage>
        <taxon>Bacteria</taxon>
        <taxon>Pseudomonadati</taxon>
        <taxon>Bacteroidota</taxon>
        <taxon>Chitinophagia</taxon>
        <taxon>Chitinophagales</taxon>
        <taxon>Chitinophagaceae</taxon>
        <taxon>Chitinophaga</taxon>
    </lineage>
</organism>
<evidence type="ECO:0000313" key="2">
    <source>
        <dbReference type="Proteomes" id="UP000676386"/>
    </source>
</evidence>
<sequence>MHLNTLLENLTSKTTGILYYSESEYPLAIEQWGLLPAAATMGKIASRHQVEPGIVKSVSPADFFSEVERVPDPNDAPIVENAQKFKALHQFLNEHFTSIQVVRVENGASIPVYIVCHQPDGTCIALATTAIES</sequence>
<dbReference type="InterPro" id="IPR036587">
    <property type="entry name" value="NucleaseA_inhib-like_sf"/>
</dbReference>
<gene>
    <name evidence="1" type="ORF">KE626_25670</name>
</gene>
<dbReference type="EMBL" id="JAGTXB010000017">
    <property type="protein sequence ID" value="MBS0030741.1"/>
    <property type="molecule type" value="Genomic_DNA"/>
</dbReference>
<name>A0ABS5J6P7_9BACT</name>
<evidence type="ECO:0000313" key="1">
    <source>
        <dbReference type="EMBL" id="MBS0030741.1"/>
    </source>
</evidence>
<dbReference type="Pfam" id="PF07924">
    <property type="entry name" value="NuiA"/>
    <property type="match status" value="1"/>
</dbReference>
<reference evidence="1 2" key="1">
    <citation type="submission" date="2021-04" db="EMBL/GenBank/DDBJ databases">
        <title>Chitinophaga sp. nov., isolated from the rhizosphere soil.</title>
        <authorList>
            <person name="He S."/>
        </authorList>
    </citation>
    <scope>NUCLEOTIDE SEQUENCE [LARGE SCALE GENOMIC DNA]</scope>
    <source>
        <strain evidence="1 2">2R12</strain>
    </source>
</reference>
<dbReference type="Gene3D" id="3.40.1460.10">
    <property type="entry name" value="Nuclease A inhibitor-like"/>
    <property type="match status" value="1"/>
</dbReference>
<evidence type="ECO:0008006" key="3">
    <source>
        <dbReference type="Google" id="ProtNLM"/>
    </source>
</evidence>
<accession>A0ABS5J6P7</accession>
<keyword evidence="2" id="KW-1185">Reference proteome</keyword>
<dbReference type="RefSeq" id="WP_211975880.1">
    <property type="nucleotide sequence ID" value="NZ_CBFHAM010000035.1"/>
</dbReference>
<comment type="caution">
    <text evidence="1">The sequence shown here is derived from an EMBL/GenBank/DDBJ whole genome shotgun (WGS) entry which is preliminary data.</text>
</comment>